<keyword evidence="9" id="KW-1185">Reference proteome</keyword>
<dbReference type="InterPro" id="IPR001647">
    <property type="entry name" value="HTH_TetR"/>
</dbReference>
<dbReference type="EMBL" id="PYAU01000001">
    <property type="protein sequence ID" value="PSL38045.1"/>
    <property type="molecule type" value="Genomic_DNA"/>
</dbReference>
<dbReference type="EMBL" id="RZGY01000001">
    <property type="protein sequence ID" value="RUQ87394.1"/>
    <property type="molecule type" value="Genomic_DNA"/>
</dbReference>
<dbReference type="InterPro" id="IPR050109">
    <property type="entry name" value="HTH-type_TetR-like_transc_reg"/>
</dbReference>
<sequence>MARTVNPAHHERRRSIILGAAYRRFAQAGFDRTSTASICRAAGISSGTFFHYFPTKIDVLVAILMADAATGSERLARISSTKQGLSAVLDYAAELEAEMADEHFAGFVAAVVGAMHLPEVATAVRADSAGTSRFIHDRLGEAALRKEIRTDVSVESLATWVGWLLDGSSQGAAGGMTTAPGGLVSAVSALCAARP</sequence>
<dbReference type="GO" id="GO:0003700">
    <property type="term" value="F:DNA-binding transcription factor activity"/>
    <property type="evidence" value="ECO:0007669"/>
    <property type="project" value="TreeGrafter"/>
</dbReference>
<evidence type="ECO:0000313" key="7">
    <source>
        <dbReference type="EMBL" id="RUQ87394.1"/>
    </source>
</evidence>
<evidence type="ECO:0000256" key="1">
    <source>
        <dbReference type="ARBA" id="ARBA00023015"/>
    </source>
</evidence>
<dbReference type="Gene3D" id="1.10.357.10">
    <property type="entry name" value="Tetracycline Repressor, domain 2"/>
    <property type="match status" value="1"/>
</dbReference>
<dbReference type="SUPFAM" id="SSF46689">
    <property type="entry name" value="Homeodomain-like"/>
    <property type="match status" value="1"/>
</dbReference>
<dbReference type="AlphaFoldDB" id="A0A2P8GVS0"/>
<dbReference type="Pfam" id="PF00440">
    <property type="entry name" value="TetR_N"/>
    <property type="match status" value="1"/>
</dbReference>
<dbReference type="PROSITE" id="PS01081">
    <property type="entry name" value="HTH_TETR_1"/>
    <property type="match status" value="1"/>
</dbReference>
<dbReference type="InterPro" id="IPR023772">
    <property type="entry name" value="DNA-bd_HTH_TetR-type_CS"/>
</dbReference>
<dbReference type="InterPro" id="IPR036271">
    <property type="entry name" value="Tet_transcr_reg_TetR-rel_C_sf"/>
</dbReference>
<comment type="caution">
    <text evidence="6">The sequence shown here is derived from an EMBL/GenBank/DDBJ whole genome shotgun (WGS) entry which is preliminary data.</text>
</comment>
<name>A0A2P8GVS0_9MICO</name>
<dbReference type="PANTHER" id="PTHR30055">
    <property type="entry name" value="HTH-TYPE TRANSCRIPTIONAL REGULATOR RUTR"/>
    <property type="match status" value="1"/>
</dbReference>
<dbReference type="Proteomes" id="UP000241203">
    <property type="component" value="Unassembled WGS sequence"/>
</dbReference>
<evidence type="ECO:0000256" key="4">
    <source>
        <dbReference type="PROSITE-ProRule" id="PRU00335"/>
    </source>
</evidence>
<dbReference type="RefSeq" id="WP_106563111.1">
    <property type="nucleotide sequence ID" value="NZ_PYAU01000001.1"/>
</dbReference>
<evidence type="ECO:0000313" key="9">
    <source>
        <dbReference type="Proteomes" id="UP000268291"/>
    </source>
</evidence>
<evidence type="ECO:0000256" key="3">
    <source>
        <dbReference type="ARBA" id="ARBA00023163"/>
    </source>
</evidence>
<dbReference type="Proteomes" id="UP000268291">
    <property type="component" value="Unassembled WGS sequence"/>
</dbReference>
<dbReference type="OrthoDB" id="9816296at2"/>
<organism evidence="6 8">
    <name type="scientific">Labedella gwakjiensis</name>
    <dbReference type="NCBI Taxonomy" id="390269"/>
    <lineage>
        <taxon>Bacteria</taxon>
        <taxon>Bacillati</taxon>
        <taxon>Actinomycetota</taxon>
        <taxon>Actinomycetes</taxon>
        <taxon>Micrococcales</taxon>
        <taxon>Microbacteriaceae</taxon>
        <taxon>Labedella</taxon>
    </lineage>
</organism>
<reference evidence="6 8" key="1">
    <citation type="submission" date="2018-03" db="EMBL/GenBank/DDBJ databases">
        <title>Genomic Encyclopedia of Archaeal and Bacterial Type Strains, Phase II (KMG-II): from individual species to whole genera.</title>
        <authorList>
            <person name="Goeker M."/>
        </authorList>
    </citation>
    <scope>NUCLEOTIDE SEQUENCE [LARGE SCALE GENOMIC DNA]</scope>
    <source>
        <strain evidence="6 8">DSM 21548</strain>
    </source>
</reference>
<evidence type="ECO:0000313" key="8">
    <source>
        <dbReference type="Proteomes" id="UP000241203"/>
    </source>
</evidence>
<accession>A0A2P8GVS0</accession>
<feature type="DNA-binding region" description="H-T-H motif" evidence="4">
    <location>
        <begin position="34"/>
        <end position="53"/>
    </location>
</feature>
<dbReference type="PRINTS" id="PR00455">
    <property type="entry name" value="HTHTETR"/>
</dbReference>
<dbReference type="PROSITE" id="PS50977">
    <property type="entry name" value="HTH_TETR_2"/>
    <property type="match status" value="1"/>
</dbReference>
<protein>
    <submittedName>
        <fullName evidence="6">TetR family transcriptional regulator</fullName>
    </submittedName>
    <submittedName>
        <fullName evidence="7">TetR/AcrR family transcriptional regulator</fullName>
    </submittedName>
</protein>
<proteinExistence type="predicted"/>
<keyword evidence="1" id="KW-0805">Transcription regulation</keyword>
<evidence type="ECO:0000313" key="6">
    <source>
        <dbReference type="EMBL" id="PSL38045.1"/>
    </source>
</evidence>
<dbReference type="SUPFAM" id="SSF48498">
    <property type="entry name" value="Tetracyclin repressor-like, C-terminal domain"/>
    <property type="match status" value="1"/>
</dbReference>
<evidence type="ECO:0000259" key="5">
    <source>
        <dbReference type="PROSITE" id="PS50977"/>
    </source>
</evidence>
<reference evidence="7 9" key="2">
    <citation type="submission" date="2018-12" db="EMBL/GenBank/DDBJ databases">
        <authorList>
            <person name="hu s."/>
            <person name="Xu Y."/>
            <person name="Xu B."/>
            <person name="Li F."/>
        </authorList>
    </citation>
    <scope>NUCLEOTIDE SEQUENCE [LARGE SCALE GENOMIC DNA]</scope>
    <source>
        <strain evidence="7 9">KSW2-17</strain>
    </source>
</reference>
<dbReference type="GO" id="GO:0000976">
    <property type="term" value="F:transcription cis-regulatory region binding"/>
    <property type="evidence" value="ECO:0007669"/>
    <property type="project" value="TreeGrafter"/>
</dbReference>
<gene>
    <name evidence="6" type="ORF">CLV49_1657</name>
    <name evidence="7" type="ORF">ELQ93_10915</name>
</gene>
<feature type="domain" description="HTH tetR-type" evidence="5">
    <location>
        <begin position="11"/>
        <end position="71"/>
    </location>
</feature>
<dbReference type="PANTHER" id="PTHR30055:SF234">
    <property type="entry name" value="HTH-TYPE TRANSCRIPTIONAL REGULATOR BETI"/>
    <property type="match status" value="1"/>
</dbReference>
<evidence type="ECO:0000256" key="2">
    <source>
        <dbReference type="ARBA" id="ARBA00023125"/>
    </source>
</evidence>
<dbReference type="InterPro" id="IPR009057">
    <property type="entry name" value="Homeodomain-like_sf"/>
</dbReference>
<keyword evidence="3" id="KW-0804">Transcription</keyword>
<keyword evidence="2 4" id="KW-0238">DNA-binding</keyword>